<protein>
    <submittedName>
        <fullName evidence="2">Uncharacterized protein</fullName>
    </submittedName>
</protein>
<evidence type="ECO:0000313" key="3">
    <source>
        <dbReference type="Proteomes" id="UP000019849"/>
    </source>
</evidence>
<comment type="caution">
    <text evidence="2">The sequence shown here is derived from an EMBL/GenBank/DDBJ whole genome shotgun (WGS) entry which is preliminary data.</text>
</comment>
<dbReference type="AlphaFoldDB" id="A0A011VL21"/>
<feature type="region of interest" description="Disordered" evidence="1">
    <location>
        <begin position="74"/>
        <end position="97"/>
    </location>
</feature>
<proteinExistence type="predicted"/>
<dbReference type="HOGENOM" id="CLU_2340721_0_0_5"/>
<evidence type="ECO:0000313" key="2">
    <source>
        <dbReference type="EMBL" id="EXL09140.1"/>
    </source>
</evidence>
<dbReference type="EMBL" id="JENY01000008">
    <property type="protein sequence ID" value="EXL09140.1"/>
    <property type="molecule type" value="Genomic_DNA"/>
</dbReference>
<accession>A0A011VL21</accession>
<dbReference type="RefSeq" id="WP_035025139.1">
    <property type="nucleotide sequence ID" value="NZ_KK073882.1"/>
</dbReference>
<evidence type="ECO:0000256" key="1">
    <source>
        <dbReference type="SAM" id="MobiDB-lite"/>
    </source>
</evidence>
<organism evidence="2 3">
    <name type="scientific">Aquamicrobium defluvii</name>
    <dbReference type="NCBI Taxonomy" id="69279"/>
    <lineage>
        <taxon>Bacteria</taxon>
        <taxon>Pseudomonadati</taxon>
        <taxon>Pseudomonadota</taxon>
        <taxon>Alphaproteobacteria</taxon>
        <taxon>Hyphomicrobiales</taxon>
        <taxon>Phyllobacteriaceae</taxon>
        <taxon>Aquamicrobium</taxon>
    </lineage>
</organism>
<name>A0A011VL21_9HYPH</name>
<sequence>MTQINRMKVSQNSLATISEFERSERQREVIEYLGSMIGQLAIMAKAERAQYLGYLLDMAYTEAWDILRGDRLADAGSPGQQGRRKKCPLPIPQDRAI</sequence>
<gene>
    <name evidence="2" type="ORF">BG36_22920</name>
</gene>
<dbReference type="Proteomes" id="UP000019849">
    <property type="component" value="Unassembled WGS sequence"/>
</dbReference>
<reference evidence="2 3" key="1">
    <citation type="submission" date="2014-02" db="EMBL/GenBank/DDBJ databases">
        <title>Aquamicrobium defluvii Genome sequencing.</title>
        <authorList>
            <person name="Wang X."/>
        </authorList>
    </citation>
    <scope>NUCLEOTIDE SEQUENCE [LARGE SCALE GENOMIC DNA]</scope>
    <source>
        <strain evidence="2 3">W13Z1</strain>
    </source>
</reference>